<keyword evidence="2" id="KW-1185">Reference proteome</keyword>
<evidence type="ECO:0000313" key="2">
    <source>
        <dbReference type="Proteomes" id="UP000789342"/>
    </source>
</evidence>
<protein>
    <submittedName>
        <fullName evidence="1">1115_t:CDS:1</fullName>
    </submittedName>
</protein>
<gene>
    <name evidence="1" type="ORF">AMORRO_LOCUS2812</name>
</gene>
<name>A0A9N8ZFV4_9GLOM</name>
<comment type="caution">
    <text evidence="1">The sequence shown here is derived from an EMBL/GenBank/DDBJ whole genome shotgun (WGS) entry which is preliminary data.</text>
</comment>
<dbReference type="Proteomes" id="UP000789342">
    <property type="component" value="Unassembled WGS sequence"/>
</dbReference>
<sequence length="175" mass="20601">SATSSVDIWIGGKSKKYSGEKEKQASSSSVIVNWYLATIKVVIYDWLGSKIRLIKFDPFFQQVIDQANKNIINNGEEDNDMLSVNLRYYKFHNRNVTFMFEISKDKTVSMLEEVVRNRISLHFPINPLPYNFYLQQIYPENQIKPIEVEDRIFSYFNENLSKNFIYIIVQFSLNS</sequence>
<organism evidence="1 2">
    <name type="scientific">Acaulospora morrowiae</name>
    <dbReference type="NCBI Taxonomy" id="94023"/>
    <lineage>
        <taxon>Eukaryota</taxon>
        <taxon>Fungi</taxon>
        <taxon>Fungi incertae sedis</taxon>
        <taxon>Mucoromycota</taxon>
        <taxon>Glomeromycotina</taxon>
        <taxon>Glomeromycetes</taxon>
        <taxon>Diversisporales</taxon>
        <taxon>Acaulosporaceae</taxon>
        <taxon>Acaulospora</taxon>
    </lineage>
</organism>
<feature type="non-terminal residue" evidence="1">
    <location>
        <position position="175"/>
    </location>
</feature>
<accession>A0A9N8ZFV4</accession>
<dbReference type="AlphaFoldDB" id="A0A9N8ZFV4"/>
<dbReference type="EMBL" id="CAJVPV010001264">
    <property type="protein sequence ID" value="CAG8491794.1"/>
    <property type="molecule type" value="Genomic_DNA"/>
</dbReference>
<dbReference type="OrthoDB" id="2349583at2759"/>
<proteinExistence type="predicted"/>
<reference evidence="1" key="1">
    <citation type="submission" date="2021-06" db="EMBL/GenBank/DDBJ databases">
        <authorList>
            <person name="Kallberg Y."/>
            <person name="Tangrot J."/>
            <person name="Rosling A."/>
        </authorList>
    </citation>
    <scope>NUCLEOTIDE SEQUENCE</scope>
    <source>
        <strain evidence="1">CL551</strain>
    </source>
</reference>
<evidence type="ECO:0000313" key="1">
    <source>
        <dbReference type="EMBL" id="CAG8491794.1"/>
    </source>
</evidence>